<dbReference type="GO" id="GO:0016705">
    <property type="term" value="F:oxidoreductase activity, acting on paired donors, with incorporation or reduction of molecular oxygen"/>
    <property type="evidence" value="ECO:0007669"/>
    <property type="project" value="InterPro"/>
</dbReference>
<dbReference type="GeneID" id="9098670"/>
<dbReference type="Pfam" id="PF00067">
    <property type="entry name" value="p450"/>
    <property type="match status" value="1"/>
</dbReference>
<reference evidence="6 7" key="1">
    <citation type="journal article" date="2011" name="PLoS Genet.">
        <title>Comparative genomic analysis of human fungal pathogens causing paracoccidioidomycosis.</title>
        <authorList>
            <person name="Desjardins C.A."/>
            <person name="Champion M.D."/>
            <person name="Holder J.W."/>
            <person name="Muszewska A."/>
            <person name="Goldberg J."/>
            <person name="Bailao A.M."/>
            <person name="Brigido M.M."/>
            <person name="Ferreira M.E."/>
            <person name="Garcia A.M."/>
            <person name="Grynberg M."/>
            <person name="Gujja S."/>
            <person name="Heiman D.I."/>
            <person name="Henn M.R."/>
            <person name="Kodira C.D."/>
            <person name="Leon-Narvaez H."/>
            <person name="Longo L.V."/>
            <person name="Ma L.J."/>
            <person name="Malavazi I."/>
            <person name="Matsuo A.L."/>
            <person name="Morais F.V."/>
            <person name="Pereira M."/>
            <person name="Rodriguez-Brito S."/>
            <person name="Sakthikumar S."/>
            <person name="Salem-Izacc S.M."/>
            <person name="Sykes S.M."/>
            <person name="Teixeira M.M."/>
            <person name="Vallejo M.C."/>
            <person name="Walter M.E."/>
            <person name="Yandava C."/>
            <person name="Young S."/>
            <person name="Zeng Q."/>
            <person name="Zucker J."/>
            <person name="Felipe M.S."/>
            <person name="Goldman G.H."/>
            <person name="Haas B.J."/>
            <person name="McEwen J.G."/>
            <person name="Nino-Vega G."/>
            <person name="Puccia R."/>
            <person name="San-Blas G."/>
            <person name="Soares C.M."/>
            <person name="Birren B.W."/>
            <person name="Cuomo C.A."/>
        </authorList>
    </citation>
    <scope>NUCLEOTIDE SEQUENCE [LARGE SCALE GENOMIC DNA]</scope>
    <source>
        <strain evidence="7">ATCC MYA-826 / Pb01</strain>
    </source>
</reference>
<dbReference type="AlphaFoldDB" id="A0A0A2V2N3"/>
<dbReference type="OrthoDB" id="1055148at2759"/>
<organism evidence="6 7">
    <name type="scientific">Paracoccidioides lutzii (strain ATCC MYA-826 / Pb01)</name>
    <name type="common">Paracoccidioides brasiliensis</name>
    <dbReference type="NCBI Taxonomy" id="502779"/>
    <lineage>
        <taxon>Eukaryota</taxon>
        <taxon>Fungi</taxon>
        <taxon>Dikarya</taxon>
        <taxon>Ascomycota</taxon>
        <taxon>Pezizomycotina</taxon>
        <taxon>Eurotiomycetes</taxon>
        <taxon>Eurotiomycetidae</taxon>
        <taxon>Onygenales</taxon>
        <taxon>Ajellomycetaceae</taxon>
        <taxon>Paracoccidioides</taxon>
    </lineage>
</organism>
<keyword evidence="2 5" id="KW-0479">Metal-binding</keyword>
<evidence type="ECO:0000256" key="4">
    <source>
        <dbReference type="ARBA" id="ARBA00023004"/>
    </source>
</evidence>
<evidence type="ECO:0000256" key="1">
    <source>
        <dbReference type="ARBA" id="ARBA00010617"/>
    </source>
</evidence>
<dbReference type="OMA" id="HAVIHEC"/>
<dbReference type="GO" id="GO:0020037">
    <property type="term" value="F:heme binding"/>
    <property type="evidence" value="ECO:0007669"/>
    <property type="project" value="InterPro"/>
</dbReference>
<evidence type="ECO:0000313" key="7">
    <source>
        <dbReference type="Proteomes" id="UP000002059"/>
    </source>
</evidence>
<feature type="binding site" description="axial binding residue" evidence="5">
    <location>
        <position position="157"/>
    </location>
    <ligand>
        <name>heme</name>
        <dbReference type="ChEBI" id="CHEBI:30413"/>
    </ligand>
    <ligandPart>
        <name>Fe</name>
        <dbReference type="ChEBI" id="CHEBI:18248"/>
    </ligandPart>
</feature>
<dbReference type="RefSeq" id="XP_002795452.2">
    <property type="nucleotide sequence ID" value="XM_002795406.2"/>
</dbReference>
<dbReference type="InterPro" id="IPR036396">
    <property type="entry name" value="Cyt_P450_sf"/>
</dbReference>
<evidence type="ECO:0000256" key="2">
    <source>
        <dbReference type="ARBA" id="ARBA00022723"/>
    </source>
</evidence>
<proteinExistence type="inferred from homology"/>
<comment type="cofactor">
    <cofactor evidence="5">
        <name>heme</name>
        <dbReference type="ChEBI" id="CHEBI:30413"/>
    </cofactor>
</comment>
<protein>
    <submittedName>
        <fullName evidence="6">Uncharacterized protein</fullName>
    </submittedName>
</protein>
<dbReference type="GO" id="GO:0005506">
    <property type="term" value="F:iron ion binding"/>
    <property type="evidence" value="ECO:0007669"/>
    <property type="project" value="InterPro"/>
</dbReference>
<dbReference type="EMBL" id="KN293997">
    <property type="protein sequence ID" value="KGQ01723.1"/>
    <property type="molecule type" value="Genomic_DNA"/>
</dbReference>
<dbReference type="GO" id="GO:0004497">
    <property type="term" value="F:monooxygenase activity"/>
    <property type="evidence" value="ECO:0007669"/>
    <property type="project" value="InterPro"/>
</dbReference>
<dbReference type="HOGENOM" id="CLU_1200158_0_0_1"/>
<dbReference type="Gene3D" id="1.10.630.10">
    <property type="entry name" value="Cytochrome P450"/>
    <property type="match status" value="1"/>
</dbReference>
<dbReference type="InterPro" id="IPR001128">
    <property type="entry name" value="Cyt_P450"/>
</dbReference>
<dbReference type="InterPro" id="IPR050364">
    <property type="entry name" value="Cytochrome_P450_fung"/>
</dbReference>
<dbReference type="STRING" id="502779.A0A0A2V2N3"/>
<dbReference type="Proteomes" id="UP000002059">
    <property type="component" value="Partially assembled WGS sequence"/>
</dbReference>
<dbReference type="PANTHER" id="PTHR46300">
    <property type="entry name" value="P450, PUTATIVE (EUROFUNG)-RELATED-RELATED"/>
    <property type="match status" value="1"/>
</dbReference>
<sequence>MLDKEAVLNDIELTSISLTMLSGGLDTLTALMAWSIALLANRPDIQEKATAAIKEMHPEDVPLCPASDDQGCQYIVALVRELLRYYTVLRLALPRTTINDIAYERKLIPKGAVFFLNAWACNMDSDVWTDPEVFRPERWFEKPDAPIFTYGVGYRMCAGSLIANRELYLTFIRMINSFRIEAYDKIDWHPIHGNSDPTSLVAIPKIYKVRFVPKNKQVLEEALANFRNTGV</sequence>
<dbReference type="VEuPathDB" id="FungiDB:PAAG_11575"/>
<dbReference type="eggNOG" id="KOG0156">
    <property type="taxonomic scope" value="Eukaryota"/>
</dbReference>
<dbReference type="PRINTS" id="PR00385">
    <property type="entry name" value="P450"/>
</dbReference>
<dbReference type="PRINTS" id="PR00463">
    <property type="entry name" value="EP450I"/>
</dbReference>
<name>A0A0A2V2N3_PARBA</name>
<dbReference type="KEGG" id="pbl:PAAG_11575"/>
<dbReference type="InterPro" id="IPR002401">
    <property type="entry name" value="Cyt_P450_E_grp-I"/>
</dbReference>
<dbReference type="SUPFAM" id="SSF48264">
    <property type="entry name" value="Cytochrome P450"/>
    <property type="match status" value="1"/>
</dbReference>
<gene>
    <name evidence="6" type="ORF">PAAG_11575</name>
</gene>
<keyword evidence="5" id="KW-0349">Heme</keyword>
<keyword evidence="3" id="KW-0560">Oxidoreductase</keyword>
<evidence type="ECO:0000313" key="6">
    <source>
        <dbReference type="EMBL" id="KGQ01723.1"/>
    </source>
</evidence>
<comment type="similarity">
    <text evidence="1">Belongs to the cytochrome P450 family.</text>
</comment>
<evidence type="ECO:0000256" key="5">
    <source>
        <dbReference type="PIRSR" id="PIRSR602401-1"/>
    </source>
</evidence>
<keyword evidence="4 5" id="KW-0408">Iron</keyword>
<keyword evidence="7" id="KW-1185">Reference proteome</keyword>
<evidence type="ECO:0000256" key="3">
    <source>
        <dbReference type="ARBA" id="ARBA00023002"/>
    </source>
</evidence>
<dbReference type="PANTHER" id="PTHR46300:SF9">
    <property type="entry name" value="P450, PUTATIVE-RELATED"/>
    <property type="match status" value="1"/>
</dbReference>
<accession>A0A0A2V2N3</accession>